<evidence type="ECO:0000256" key="1">
    <source>
        <dbReference type="SAM" id="MobiDB-lite"/>
    </source>
</evidence>
<feature type="compositionally biased region" description="Basic and acidic residues" evidence="1">
    <location>
        <begin position="1"/>
        <end position="17"/>
    </location>
</feature>
<keyword evidence="3" id="KW-1185">Reference proteome</keyword>
<organism evidence="2 3">
    <name type="scientific">Azonexus hydrophilus</name>
    <dbReference type="NCBI Taxonomy" id="418702"/>
    <lineage>
        <taxon>Bacteria</taxon>
        <taxon>Pseudomonadati</taxon>
        <taxon>Pseudomonadota</taxon>
        <taxon>Betaproteobacteria</taxon>
        <taxon>Rhodocyclales</taxon>
        <taxon>Azonexaceae</taxon>
        <taxon>Azonexus</taxon>
    </lineage>
</organism>
<sequence>MNTPTRHDTRSRARCDQHSSSTEAEIRWRDQLPADWADAVDPPLHFRHYREYEISAERSVGYDEDEQPCFITHRFALTRLVSDDDEEFYETVTLSEEMTAWRLRDGRWLVLRKTHPGTCQANRGFYAISPDMPR</sequence>
<dbReference type="OrthoDB" id="9180615at2"/>
<feature type="region of interest" description="Disordered" evidence="1">
    <location>
        <begin position="1"/>
        <end position="25"/>
    </location>
</feature>
<name>A0A1R1I7C3_9RHOO</name>
<gene>
    <name evidence="2" type="ORF">BJN45_05160</name>
</gene>
<dbReference type="RefSeq" id="WP_076092823.1">
    <property type="nucleotide sequence ID" value="NZ_MTHD01000002.1"/>
</dbReference>
<evidence type="ECO:0000313" key="3">
    <source>
        <dbReference type="Proteomes" id="UP000187526"/>
    </source>
</evidence>
<proteinExistence type="predicted"/>
<evidence type="ECO:0000313" key="2">
    <source>
        <dbReference type="EMBL" id="OMG54615.1"/>
    </source>
</evidence>
<accession>A0A1R1I7C3</accession>
<reference evidence="2 3" key="1">
    <citation type="submission" date="2016-10" db="EMBL/GenBank/DDBJ databases">
        <title>Alkaliphiles isolated from bioreactors.</title>
        <authorList>
            <person name="Salah Z."/>
            <person name="Rout S.P."/>
            <person name="Humphreys P.N."/>
        </authorList>
    </citation>
    <scope>NUCLEOTIDE SEQUENCE [LARGE SCALE GENOMIC DNA]</scope>
    <source>
        <strain evidence="2 3">ZS02</strain>
    </source>
</reference>
<dbReference type="EMBL" id="MTHD01000002">
    <property type="protein sequence ID" value="OMG54615.1"/>
    <property type="molecule type" value="Genomic_DNA"/>
</dbReference>
<comment type="caution">
    <text evidence="2">The sequence shown here is derived from an EMBL/GenBank/DDBJ whole genome shotgun (WGS) entry which is preliminary data.</text>
</comment>
<dbReference type="AlphaFoldDB" id="A0A1R1I7C3"/>
<dbReference type="Proteomes" id="UP000187526">
    <property type="component" value="Unassembled WGS sequence"/>
</dbReference>
<protein>
    <submittedName>
        <fullName evidence="2">Uncharacterized protein</fullName>
    </submittedName>
</protein>